<dbReference type="PROSITE" id="PS51318">
    <property type="entry name" value="TAT"/>
    <property type="match status" value="1"/>
</dbReference>
<evidence type="ECO:0008006" key="3">
    <source>
        <dbReference type="Google" id="ProtNLM"/>
    </source>
</evidence>
<organism evidence="1 2">
    <name type="scientific">Deinococcus aquiradiocola</name>
    <dbReference type="NCBI Taxonomy" id="393059"/>
    <lineage>
        <taxon>Bacteria</taxon>
        <taxon>Thermotogati</taxon>
        <taxon>Deinococcota</taxon>
        <taxon>Deinococci</taxon>
        <taxon>Deinococcales</taxon>
        <taxon>Deinococcaceae</taxon>
        <taxon>Deinococcus</taxon>
    </lineage>
</organism>
<dbReference type="Gene3D" id="1.20.1260.10">
    <property type="match status" value="1"/>
</dbReference>
<reference evidence="1" key="2">
    <citation type="submission" date="2020-09" db="EMBL/GenBank/DDBJ databases">
        <authorList>
            <person name="Sun Q."/>
            <person name="Ohkuma M."/>
        </authorList>
    </citation>
    <scope>NUCLEOTIDE SEQUENCE</scope>
    <source>
        <strain evidence="1">JCM 14371</strain>
    </source>
</reference>
<sequence length="244" mass="25051">MTEHHPSTSRRTLLRYLTGGVAVAGFDQAFGQRATLPSPGTSESPAQVLNMAATAEALAVTFYHHALSGATFGMNGDTRAHLHAMLAAEQAHLDLLGTLGGRPLTQRFSLPVAVRTDAAAFAETGLHLERVLTGAYLAAAHQLAGAGHATLAATAAQLGASEAQHLTLLSHLAGYGPGELTLPAAPLRLITDAPPVLAPFVGAVTAGRVRADLPSAEQVMAFTGPRARPAVSSFVDAHRPAGQG</sequence>
<dbReference type="RefSeq" id="WP_188961193.1">
    <property type="nucleotide sequence ID" value="NZ_BMOE01000002.1"/>
</dbReference>
<reference evidence="1" key="1">
    <citation type="journal article" date="2014" name="Int. J. Syst. Evol. Microbiol.">
        <title>Complete genome sequence of Corynebacterium casei LMG S-19264T (=DSM 44701T), isolated from a smear-ripened cheese.</title>
        <authorList>
            <consortium name="US DOE Joint Genome Institute (JGI-PGF)"/>
            <person name="Walter F."/>
            <person name="Albersmeier A."/>
            <person name="Kalinowski J."/>
            <person name="Ruckert C."/>
        </authorList>
    </citation>
    <scope>NUCLEOTIDE SEQUENCE</scope>
    <source>
        <strain evidence="1">JCM 14371</strain>
    </source>
</reference>
<dbReference type="InterPro" id="IPR012347">
    <property type="entry name" value="Ferritin-like"/>
</dbReference>
<proteinExistence type="predicted"/>
<comment type="caution">
    <text evidence="1">The sequence shown here is derived from an EMBL/GenBank/DDBJ whole genome shotgun (WGS) entry which is preliminary data.</text>
</comment>
<protein>
    <recommendedName>
        <fullName evidence="3">Ferritin-like domain-containing protein</fullName>
    </recommendedName>
</protein>
<accession>A0A917P9Q4</accession>
<dbReference type="Proteomes" id="UP000635726">
    <property type="component" value="Unassembled WGS sequence"/>
</dbReference>
<dbReference type="EMBL" id="BMOE01000002">
    <property type="protein sequence ID" value="GGJ67895.1"/>
    <property type="molecule type" value="Genomic_DNA"/>
</dbReference>
<evidence type="ECO:0000313" key="1">
    <source>
        <dbReference type="EMBL" id="GGJ67895.1"/>
    </source>
</evidence>
<name>A0A917P9Q4_9DEIO</name>
<evidence type="ECO:0000313" key="2">
    <source>
        <dbReference type="Proteomes" id="UP000635726"/>
    </source>
</evidence>
<dbReference type="InterPro" id="IPR009078">
    <property type="entry name" value="Ferritin-like_SF"/>
</dbReference>
<dbReference type="AlphaFoldDB" id="A0A917P9Q4"/>
<dbReference type="Pfam" id="PF13668">
    <property type="entry name" value="Ferritin_2"/>
    <property type="match status" value="1"/>
</dbReference>
<dbReference type="InterPro" id="IPR006311">
    <property type="entry name" value="TAT_signal"/>
</dbReference>
<dbReference type="SUPFAM" id="SSF47240">
    <property type="entry name" value="Ferritin-like"/>
    <property type="match status" value="1"/>
</dbReference>
<keyword evidence="2" id="KW-1185">Reference proteome</keyword>
<gene>
    <name evidence="1" type="ORF">GCM10008939_10300</name>
</gene>